<geneLocation type="plasmid" evidence="4">
    <name>pp13_a</name>
</geneLocation>
<organism evidence="3 4">
    <name type="scientific">Phaeobacter piscinae</name>
    <dbReference type="NCBI Taxonomy" id="1580596"/>
    <lineage>
        <taxon>Bacteria</taxon>
        <taxon>Pseudomonadati</taxon>
        <taxon>Pseudomonadota</taxon>
        <taxon>Alphaproteobacteria</taxon>
        <taxon>Rhodobacterales</taxon>
        <taxon>Roseobacteraceae</taxon>
        <taxon>Phaeobacter</taxon>
    </lineage>
</organism>
<evidence type="ECO:0000256" key="2">
    <source>
        <dbReference type="SAM" id="SignalP"/>
    </source>
</evidence>
<keyword evidence="3" id="KW-0614">Plasmid</keyword>
<proteinExistence type="predicted"/>
<evidence type="ECO:0000313" key="4">
    <source>
        <dbReference type="Proteomes" id="UP000218606"/>
    </source>
</evidence>
<sequence>MKRTLSLLAVVAALPAVAEGTRELDAHEHGVGTLNIAIEDTTVSMEFEAPGADIVGFEYTAKSEADISAVNTALATLSSPLQLFAVPDSALCSIVDAHAALAGGEEHEDHADEHAHEEHANEEHTHDHGHEDHEKHDDAKHEEHEHEEHDSDHNDSHAEHATHSEFHASYTLDCAKPEALSNMTFAYFTAFPHAQSVDVQVIKSTGARAYQVDRNAPVLNLEP</sequence>
<evidence type="ECO:0000256" key="1">
    <source>
        <dbReference type="SAM" id="MobiDB-lite"/>
    </source>
</evidence>
<reference evidence="3 4" key="1">
    <citation type="journal article" date="2017" name="Front. Microbiol.">
        <title>Phaeobacter piscinae sp. nov., a species of the Roseobacter group and potential aquaculture probiont.</title>
        <authorList>
            <person name="Sonnenschein E.C."/>
            <person name="Phippen C.B.W."/>
            <person name="Nielsen K.F."/>
            <person name="Mateiu R.V."/>
            <person name="Melchiorsen J."/>
            <person name="Gram L."/>
            <person name="Overmann J."/>
            <person name="Freese H.M."/>
        </authorList>
    </citation>
    <scope>NUCLEOTIDE SEQUENCE [LARGE SCALE GENOMIC DNA]</scope>
    <source>
        <strain evidence="3 4">P13</strain>
    </source>
</reference>
<gene>
    <name evidence="3" type="ORF">PhaeoP13_03638</name>
</gene>
<dbReference type="AlphaFoldDB" id="A0AAN1GV25"/>
<dbReference type="InterPro" id="IPR021253">
    <property type="entry name" value="ZrgA-like"/>
</dbReference>
<feature type="chain" id="PRO_5042871434" evidence="2">
    <location>
        <begin position="19"/>
        <end position="223"/>
    </location>
</feature>
<dbReference type="RefSeq" id="WP_096873404.1">
    <property type="nucleotide sequence ID" value="NZ_CP010717.1"/>
</dbReference>
<accession>A0AAN1GV25</accession>
<name>A0AAN1GV25_9RHOB</name>
<keyword evidence="2" id="KW-0732">Signal</keyword>
<dbReference type="EMBL" id="CP010768">
    <property type="protein sequence ID" value="ATG45520.1"/>
    <property type="molecule type" value="Genomic_DNA"/>
</dbReference>
<evidence type="ECO:0000313" key="3">
    <source>
        <dbReference type="EMBL" id="ATG45520.1"/>
    </source>
</evidence>
<dbReference type="Pfam" id="PF10986">
    <property type="entry name" value="ZrgA"/>
    <property type="match status" value="2"/>
</dbReference>
<feature type="signal peptide" evidence="2">
    <location>
        <begin position="1"/>
        <end position="18"/>
    </location>
</feature>
<feature type="region of interest" description="Disordered" evidence="1">
    <location>
        <begin position="104"/>
        <end position="159"/>
    </location>
</feature>
<protein>
    <submittedName>
        <fullName evidence="3">ABC-type Zn2+ transport system, periplasmic component/surface adhesin</fullName>
    </submittedName>
</protein>
<dbReference type="Proteomes" id="UP000218606">
    <property type="component" value="Plasmid pP13_a"/>
</dbReference>